<evidence type="ECO:0000256" key="1">
    <source>
        <dbReference type="SAM" id="Phobius"/>
    </source>
</evidence>
<name>A0A3S3ZAR0_9SPHI</name>
<evidence type="ECO:0000313" key="3">
    <source>
        <dbReference type="Proteomes" id="UP000286701"/>
    </source>
</evidence>
<dbReference type="AlphaFoldDB" id="A0A3S3ZAR0"/>
<dbReference type="RefSeq" id="WP_128531750.1">
    <property type="nucleotide sequence ID" value="NZ_SBIW01000001.1"/>
</dbReference>
<keyword evidence="1" id="KW-1133">Transmembrane helix</keyword>
<sequence>MSTINKLISSKTLYPHLLIRVVVFCLFVGVSYIFLVPLIYWAIVGEGSVGDGITSTPLNTFLINYLALIIGIILAAVFGYLHLKSGEFSKAKSYVIAGAFVILIYFFKEPIFNFIFYTFQ</sequence>
<feature type="transmembrane region" description="Helical" evidence="1">
    <location>
        <begin position="63"/>
        <end position="83"/>
    </location>
</feature>
<feature type="transmembrane region" description="Helical" evidence="1">
    <location>
        <begin position="21"/>
        <end position="43"/>
    </location>
</feature>
<reference evidence="2 3" key="1">
    <citation type="submission" date="2019-01" db="EMBL/GenBank/DDBJ databases">
        <title>Mucilaginibacter antarcticum sp. nov., isolated from antarctic soil.</title>
        <authorList>
            <person name="Yan Y.-Q."/>
            <person name="Du Z.-J."/>
        </authorList>
    </citation>
    <scope>NUCLEOTIDE SEQUENCE [LARGE SCALE GENOMIC DNA]</scope>
    <source>
        <strain evidence="2 3">F01003</strain>
    </source>
</reference>
<keyword evidence="1" id="KW-0812">Transmembrane</keyword>
<dbReference type="OrthoDB" id="773161at2"/>
<organism evidence="2 3">
    <name type="scientific">Mucilaginibacter gilvus</name>
    <dbReference type="NCBI Taxonomy" id="2305909"/>
    <lineage>
        <taxon>Bacteria</taxon>
        <taxon>Pseudomonadati</taxon>
        <taxon>Bacteroidota</taxon>
        <taxon>Sphingobacteriia</taxon>
        <taxon>Sphingobacteriales</taxon>
        <taxon>Sphingobacteriaceae</taxon>
        <taxon>Mucilaginibacter</taxon>
    </lineage>
</organism>
<proteinExistence type="predicted"/>
<accession>A0A3S3ZAR0</accession>
<dbReference type="Proteomes" id="UP000286701">
    <property type="component" value="Unassembled WGS sequence"/>
</dbReference>
<evidence type="ECO:0000313" key="2">
    <source>
        <dbReference type="EMBL" id="RWY57244.1"/>
    </source>
</evidence>
<gene>
    <name evidence="2" type="ORF">EPL05_01545</name>
</gene>
<protein>
    <submittedName>
        <fullName evidence="2">Uncharacterized protein</fullName>
    </submittedName>
</protein>
<keyword evidence="1" id="KW-0472">Membrane</keyword>
<feature type="transmembrane region" description="Helical" evidence="1">
    <location>
        <begin position="95"/>
        <end position="119"/>
    </location>
</feature>
<dbReference type="EMBL" id="SBIW01000001">
    <property type="protein sequence ID" value="RWY57244.1"/>
    <property type="molecule type" value="Genomic_DNA"/>
</dbReference>
<keyword evidence="3" id="KW-1185">Reference proteome</keyword>
<comment type="caution">
    <text evidence="2">The sequence shown here is derived from an EMBL/GenBank/DDBJ whole genome shotgun (WGS) entry which is preliminary data.</text>
</comment>